<evidence type="ECO:0000313" key="4">
    <source>
        <dbReference type="Proteomes" id="UP001149074"/>
    </source>
</evidence>
<dbReference type="InterPro" id="IPR018289">
    <property type="entry name" value="MULE_transposase_dom"/>
</dbReference>
<comment type="caution">
    <text evidence="3">The sequence shown here is derived from an EMBL/GenBank/DDBJ whole genome shotgun (WGS) entry which is preliminary data.</text>
</comment>
<feature type="compositionally biased region" description="Low complexity" evidence="1">
    <location>
        <begin position="499"/>
        <end position="523"/>
    </location>
</feature>
<dbReference type="EMBL" id="JAPQKI010000011">
    <property type="protein sequence ID" value="KAJ5082771.1"/>
    <property type="molecule type" value="Genomic_DNA"/>
</dbReference>
<organism evidence="3 4">
    <name type="scientific">Penicillium argentinense</name>
    <dbReference type="NCBI Taxonomy" id="1131581"/>
    <lineage>
        <taxon>Eukaryota</taxon>
        <taxon>Fungi</taxon>
        <taxon>Dikarya</taxon>
        <taxon>Ascomycota</taxon>
        <taxon>Pezizomycotina</taxon>
        <taxon>Eurotiomycetes</taxon>
        <taxon>Eurotiomycetidae</taxon>
        <taxon>Eurotiales</taxon>
        <taxon>Aspergillaceae</taxon>
        <taxon>Penicillium</taxon>
    </lineage>
</organism>
<feature type="domain" description="MULE transposase" evidence="2">
    <location>
        <begin position="81"/>
        <end position="184"/>
    </location>
</feature>
<dbReference type="GeneID" id="81363284"/>
<dbReference type="Proteomes" id="UP001149074">
    <property type="component" value="Unassembled WGS sequence"/>
</dbReference>
<dbReference type="RefSeq" id="XP_056469293.1">
    <property type="nucleotide sequence ID" value="XM_056624305.1"/>
</dbReference>
<accession>A0A9W9JVD6</accession>
<reference evidence="3" key="2">
    <citation type="journal article" date="2023" name="IMA Fungus">
        <title>Comparative genomic study of the Penicillium genus elucidates a diverse pangenome and 15 lateral gene transfer events.</title>
        <authorList>
            <person name="Petersen C."/>
            <person name="Sorensen T."/>
            <person name="Nielsen M.R."/>
            <person name="Sondergaard T.E."/>
            <person name="Sorensen J.L."/>
            <person name="Fitzpatrick D.A."/>
            <person name="Frisvad J.C."/>
            <person name="Nielsen K.L."/>
        </authorList>
    </citation>
    <scope>NUCLEOTIDE SEQUENCE</scope>
    <source>
        <strain evidence="3">IBT 30761</strain>
    </source>
</reference>
<dbReference type="PANTHER" id="PTHR47718:SF3">
    <property type="entry name" value="PROTEIN FAR1-RELATED SEQUENCE 5-LIKE"/>
    <property type="match status" value="1"/>
</dbReference>
<dbReference type="Pfam" id="PF10551">
    <property type="entry name" value="MULE"/>
    <property type="match status" value="1"/>
</dbReference>
<keyword evidence="4" id="KW-1185">Reference proteome</keyword>
<dbReference type="OrthoDB" id="4367135at2759"/>
<evidence type="ECO:0000259" key="2">
    <source>
        <dbReference type="Pfam" id="PF10551"/>
    </source>
</evidence>
<feature type="compositionally biased region" description="Basic and acidic residues" evidence="1">
    <location>
        <begin position="525"/>
        <end position="537"/>
    </location>
</feature>
<protein>
    <recommendedName>
        <fullName evidence="2">MULE transposase domain-containing protein</fullName>
    </recommendedName>
</protein>
<feature type="region of interest" description="Disordered" evidence="1">
    <location>
        <begin position="492"/>
        <end position="544"/>
    </location>
</feature>
<evidence type="ECO:0000313" key="3">
    <source>
        <dbReference type="EMBL" id="KAJ5082771.1"/>
    </source>
</evidence>
<feature type="region of interest" description="Disordered" evidence="1">
    <location>
        <begin position="424"/>
        <end position="445"/>
    </location>
</feature>
<name>A0A9W9JVD6_9EURO</name>
<proteinExistence type="predicted"/>
<dbReference type="AlphaFoldDB" id="A0A9W9JVD6"/>
<dbReference type="PANTHER" id="PTHR47718">
    <property type="entry name" value="OS01G0519700 PROTEIN"/>
    <property type="match status" value="1"/>
</dbReference>
<reference evidence="3" key="1">
    <citation type="submission" date="2022-11" db="EMBL/GenBank/DDBJ databases">
        <authorList>
            <person name="Petersen C."/>
        </authorList>
    </citation>
    <scope>NUCLEOTIDE SEQUENCE</scope>
    <source>
        <strain evidence="3">IBT 30761</strain>
    </source>
</reference>
<feature type="compositionally biased region" description="Polar residues" evidence="1">
    <location>
        <begin position="430"/>
        <end position="445"/>
    </location>
</feature>
<sequence>MTTLESRNPNSCITDRDIYNLRAKLNREFLRGRTPIQALLMELPTDAKWLFRRTLDEENHVHVLFAIHYKSIEMLKRYPWVLSMDCTYKTNRYGMPLLDIVGFTCTGASVYLGWAFIADEKKDTYEIVLGYLAEIYEYIQQDSPSSPSGPSTVLTDKEYALINAVHSIFPNADTIICIWHINMNLMKKALPLLRKSITEGRESGLIEWDGISLPTTDQQLSKKDIEELVGKILDEGWSKMMSGLKIALRASLSYTQINICISEASTSRTEAAHWLLKQDLHTSTKDLLAILDNFELVINRQYKKIKGQIAVERDKAPCRELPMIYQSIIKRVSLAAIDYVEATYDIFLPGAEGKPLIPPDCHCNSRITSGYPCIHVIAKHTEEKQPFSLDDFQPQWHLYRIGNAPPVDPILLIQNPHVIRRRGRPAGCRNNLQSRPIQSSTQESVSTQDIQMPATQIELGSFPDPLTDPLKPFERSTQRELSAFERISASVRGRDRRGTGTCTIGSRANRAGRGGRASQASGQPERMRTRYQTRTETEDMETVI</sequence>
<evidence type="ECO:0000256" key="1">
    <source>
        <dbReference type="SAM" id="MobiDB-lite"/>
    </source>
</evidence>
<gene>
    <name evidence="3" type="ORF">N7532_011814</name>
</gene>